<comment type="caution">
    <text evidence="6">The sequence shown here is derived from an EMBL/GenBank/DDBJ whole genome shotgun (WGS) entry which is preliminary data.</text>
</comment>
<dbReference type="Gene3D" id="2.60.120.10">
    <property type="entry name" value="Jelly Rolls"/>
    <property type="match status" value="1"/>
</dbReference>
<proteinExistence type="predicted"/>
<dbReference type="InterPro" id="IPR014710">
    <property type="entry name" value="RmlC-like_jellyroll"/>
</dbReference>
<dbReference type="SUPFAM" id="SSF46785">
    <property type="entry name" value="Winged helix' DNA-binding domain"/>
    <property type="match status" value="1"/>
</dbReference>
<dbReference type="Pfam" id="PF13545">
    <property type="entry name" value="HTH_Crp_2"/>
    <property type="match status" value="1"/>
</dbReference>
<dbReference type="InterPro" id="IPR036388">
    <property type="entry name" value="WH-like_DNA-bd_sf"/>
</dbReference>
<dbReference type="EMBL" id="JRAA01000002">
    <property type="protein sequence ID" value="KHF25208.1"/>
    <property type="molecule type" value="Genomic_DNA"/>
</dbReference>
<protein>
    <submittedName>
        <fullName evidence="6">cAMP-binding protein</fullName>
    </submittedName>
</protein>
<dbReference type="PRINTS" id="PR00034">
    <property type="entry name" value="HTHCRP"/>
</dbReference>
<dbReference type="PANTHER" id="PTHR24567">
    <property type="entry name" value="CRP FAMILY TRANSCRIPTIONAL REGULATORY PROTEIN"/>
    <property type="match status" value="1"/>
</dbReference>
<keyword evidence="2" id="KW-0238">DNA-binding</keyword>
<name>A0A0B0H4R4_SOVGS</name>
<dbReference type="PANTHER" id="PTHR24567:SF75">
    <property type="entry name" value="FUMARATE AND NITRATE REDUCTION REGULATORY PROTEIN"/>
    <property type="match status" value="1"/>
</dbReference>
<dbReference type="InterPro" id="IPR018490">
    <property type="entry name" value="cNMP-bd_dom_sf"/>
</dbReference>
<dbReference type="PROSITE" id="PS00042">
    <property type="entry name" value="HTH_CRP_1"/>
    <property type="match status" value="1"/>
</dbReference>
<sequence>MADIKQGKIKSRESQLSTTLKDQLRCQSCGLTPLCLPVGMSEAETEKLDSIVHRNTPYHKGDHLFRQGDKFKGIYVITSGSVKSYYINKHGEECIVGFYLPGELIGLDAIHNRVYSCSVAVLETTSACEVPFSQLQSLTSEIPSLQHQLMCLLSKEVHNDCEMVAILASHSAEERLASFLLSLSSRYKSRSLSALEFNLSMSRTEIASFLGHAVETVSRTFSRFQEQGLLEVNRKQVKLLNIEALADLGGNTLTSSTTGFP</sequence>
<dbReference type="NCBIfam" id="NF008365">
    <property type="entry name" value="PRK11161.1"/>
    <property type="match status" value="1"/>
</dbReference>
<dbReference type="GO" id="GO:0005829">
    <property type="term" value="C:cytosol"/>
    <property type="evidence" value="ECO:0007669"/>
    <property type="project" value="TreeGrafter"/>
</dbReference>
<keyword evidence="1" id="KW-0805">Transcription regulation</keyword>
<gene>
    <name evidence="6" type="ORF">JV46_05860</name>
</gene>
<accession>A0A0B0H4R4</accession>
<dbReference type="InterPro" id="IPR018335">
    <property type="entry name" value="Tscrpt_reg_HTH_Crp-type_CS"/>
</dbReference>
<dbReference type="InterPro" id="IPR012318">
    <property type="entry name" value="HTH_CRP"/>
</dbReference>
<evidence type="ECO:0000313" key="6">
    <source>
        <dbReference type="EMBL" id="KHF25208.1"/>
    </source>
</evidence>
<dbReference type="PROSITE" id="PS50042">
    <property type="entry name" value="CNMP_BINDING_3"/>
    <property type="match status" value="1"/>
</dbReference>
<reference evidence="6 7" key="1">
    <citation type="journal article" date="2014" name="BMC Genomics">
        <title>The genome of the intracellular bacterium of the coastal bivalve, Solemya velum: a blueprint for thriving in and out of symbiosis.</title>
        <authorList>
            <person name="Dmytrenko O."/>
            <person name="Russell S.L."/>
            <person name="Loo W.T."/>
            <person name="Fontanez K.M."/>
            <person name="Liao L."/>
            <person name="Roeselers G."/>
            <person name="Sharma R."/>
            <person name="Stewart F.J."/>
            <person name="Newton I.L."/>
            <person name="Woyke T."/>
            <person name="Wu D."/>
            <person name="Lang J.M."/>
            <person name="Eisen J.A."/>
            <person name="Cavanaugh C.M."/>
        </authorList>
    </citation>
    <scope>NUCLEOTIDE SEQUENCE [LARGE SCALE GENOMIC DNA]</scope>
    <source>
        <strain evidence="6 7">WH</strain>
    </source>
</reference>
<dbReference type="FunFam" id="1.10.10.10:FF:000028">
    <property type="entry name" value="Fumarate/nitrate reduction transcriptional regulator Fnr"/>
    <property type="match status" value="1"/>
</dbReference>
<organism evidence="6 7">
    <name type="scientific">Solemya velum gill symbiont</name>
    <dbReference type="NCBI Taxonomy" id="2340"/>
    <lineage>
        <taxon>Bacteria</taxon>
        <taxon>Pseudomonadati</taxon>
        <taxon>Pseudomonadota</taxon>
        <taxon>Gammaproteobacteria</taxon>
        <taxon>sulfur-oxidizing symbionts</taxon>
    </lineage>
</organism>
<dbReference type="InterPro" id="IPR050397">
    <property type="entry name" value="Env_Response_Regulators"/>
</dbReference>
<dbReference type="OrthoDB" id="7643467at2"/>
<evidence type="ECO:0000256" key="1">
    <source>
        <dbReference type="ARBA" id="ARBA00023015"/>
    </source>
</evidence>
<dbReference type="InterPro" id="IPR036390">
    <property type="entry name" value="WH_DNA-bd_sf"/>
</dbReference>
<dbReference type="STRING" id="2340.JV46_05860"/>
<dbReference type="SMART" id="SM00419">
    <property type="entry name" value="HTH_CRP"/>
    <property type="match status" value="1"/>
</dbReference>
<dbReference type="Proteomes" id="UP000030856">
    <property type="component" value="Unassembled WGS sequence"/>
</dbReference>
<feature type="domain" description="HTH crp-type" evidence="5">
    <location>
        <begin position="170"/>
        <end position="243"/>
    </location>
</feature>
<dbReference type="AlphaFoldDB" id="A0A0B0H4R4"/>
<dbReference type="InterPro" id="IPR000595">
    <property type="entry name" value="cNMP-bd_dom"/>
</dbReference>
<dbReference type="CDD" id="cd00038">
    <property type="entry name" value="CAP_ED"/>
    <property type="match status" value="1"/>
</dbReference>
<dbReference type="GO" id="GO:0003700">
    <property type="term" value="F:DNA-binding transcription factor activity"/>
    <property type="evidence" value="ECO:0007669"/>
    <property type="project" value="InterPro"/>
</dbReference>
<dbReference type="Gene3D" id="1.10.10.10">
    <property type="entry name" value="Winged helix-like DNA-binding domain superfamily/Winged helix DNA-binding domain"/>
    <property type="match status" value="1"/>
</dbReference>
<keyword evidence="3" id="KW-0804">Transcription</keyword>
<evidence type="ECO:0000313" key="7">
    <source>
        <dbReference type="Proteomes" id="UP000030856"/>
    </source>
</evidence>
<dbReference type="GO" id="GO:0003677">
    <property type="term" value="F:DNA binding"/>
    <property type="evidence" value="ECO:0007669"/>
    <property type="project" value="UniProtKB-KW"/>
</dbReference>
<evidence type="ECO:0000259" key="4">
    <source>
        <dbReference type="PROSITE" id="PS50042"/>
    </source>
</evidence>
<keyword evidence="7" id="KW-1185">Reference proteome</keyword>
<evidence type="ECO:0000259" key="5">
    <source>
        <dbReference type="PROSITE" id="PS51063"/>
    </source>
</evidence>
<dbReference type="eggNOG" id="COG0664">
    <property type="taxonomic scope" value="Bacteria"/>
</dbReference>
<dbReference type="SMART" id="SM00100">
    <property type="entry name" value="cNMP"/>
    <property type="match status" value="1"/>
</dbReference>
<evidence type="ECO:0000256" key="3">
    <source>
        <dbReference type="ARBA" id="ARBA00023163"/>
    </source>
</evidence>
<dbReference type="PROSITE" id="PS51063">
    <property type="entry name" value="HTH_CRP_2"/>
    <property type="match status" value="1"/>
</dbReference>
<evidence type="ECO:0000256" key="2">
    <source>
        <dbReference type="ARBA" id="ARBA00023125"/>
    </source>
</evidence>
<feature type="domain" description="Cyclic nucleotide-binding" evidence="4">
    <location>
        <begin position="58"/>
        <end position="110"/>
    </location>
</feature>
<dbReference type="CDD" id="cd00092">
    <property type="entry name" value="HTH_CRP"/>
    <property type="match status" value="1"/>
</dbReference>
<dbReference type="SUPFAM" id="SSF51206">
    <property type="entry name" value="cAMP-binding domain-like"/>
    <property type="match status" value="1"/>
</dbReference>
<dbReference type="Pfam" id="PF00027">
    <property type="entry name" value="cNMP_binding"/>
    <property type="match status" value="1"/>
</dbReference>